<dbReference type="CDD" id="cd17316">
    <property type="entry name" value="MFS_SV2_like"/>
    <property type="match status" value="1"/>
</dbReference>
<feature type="transmembrane region" description="Helical" evidence="6">
    <location>
        <begin position="32"/>
        <end position="52"/>
    </location>
</feature>
<dbReference type="RefSeq" id="WP_181538104.1">
    <property type="nucleotide sequence ID" value="NZ_JACDUU010000006.1"/>
</dbReference>
<reference evidence="8 9" key="1">
    <citation type="submission" date="2020-07" db="EMBL/GenBank/DDBJ databases">
        <title>Genomic Encyclopedia of Type Strains, Phase IV (KMG-IV): sequencing the most valuable type-strain genomes for metagenomic binning, comparative biology and taxonomic classification.</title>
        <authorList>
            <person name="Goeker M."/>
        </authorList>
    </citation>
    <scope>NUCLEOTIDE SEQUENCE [LARGE SCALE GENOMIC DNA]</scope>
    <source>
        <strain evidence="8 9">DSM 25220</strain>
    </source>
</reference>
<dbReference type="InterPro" id="IPR005828">
    <property type="entry name" value="MFS_sugar_transport-like"/>
</dbReference>
<feature type="transmembrane region" description="Helical" evidence="6">
    <location>
        <begin position="102"/>
        <end position="121"/>
    </location>
</feature>
<feature type="transmembrane region" description="Helical" evidence="6">
    <location>
        <begin position="160"/>
        <end position="182"/>
    </location>
</feature>
<dbReference type="PANTHER" id="PTHR23508">
    <property type="entry name" value="CARBOXYLIC ACID TRANSPORTER PROTEIN HOMOLOG"/>
    <property type="match status" value="1"/>
</dbReference>
<dbReference type="AlphaFoldDB" id="A0A7V9Z1F3"/>
<feature type="transmembrane region" description="Helical" evidence="6">
    <location>
        <begin position="310"/>
        <end position="330"/>
    </location>
</feature>
<comment type="caution">
    <text evidence="8">The sequence shown here is derived from an EMBL/GenBank/DDBJ whole genome shotgun (WGS) entry which is preliminary data.</text>
</comment>
<dbReference type="Gene3D" id="1.20.1250.20">
    <property type="entry name" value="MFS general substrate transporter like domains"/>
    <property type="match status" value="1"/>
</dbReference>
<proteinExistence type="predicted"/>
<dbReference type="InterPro" id="IPR036259">
    <property type="entry name" value="MFS_trans_sf"/>
</dbReference>
<dbReference type="Pfam" id="PF00083">
    <property type="entry name" value="Sugar_tr"/>
    <property type="match status" value="1"/>
</dbReference>
<dbReference type="EMBL" id="JACDUU010000006">
    <property type="protein sequence ID" value="MBA2872339.1"/>
    <property type="molecule type" value="Genomic_DNA"/>
</dbReference>
<evidence type="ECO:0000256" key="5">
    <source>
        <dbReference type="ARBA" id="ARBA00023136"/>
    </source>
</evidence>
<dbReference type="GO" id="GO:0005886">
    <property type="term" value="C:plasma membrane"/>
    <property type="evidence" value="ECO:0007669"/>
    <property type="project" value="UniProtKB-SubCell"/>
</dbReference>
<evidence type="ECO:0000259" key="7">
    <source>
        <dbReference type="PROSITE" id="PS50850"/>
    </source>
</evidence>
<dbReference type="InterPro" id="IPR020846">
    <property type="entry name" value="MFS_dom"/>
</dbReference>
<feature type="transmembrane region" description="Helical" evidence="6">
    <location>
        <begin position="272"/>
        <end position="290"/>
    </location>
</feature>
<dbReference type="Proteomes" id="UP000580891">
    <property type="component" value="Unassembled WGS sequence"/>
</dbReference>
<gene>
    <name evidence="8" type="ORF">HNQ85_002648</name>
</gene>
<dbReference type="PANTHER" id="PTHR23508:SF10">
    <property type="entry name" value="CARBOXYLIC ACID TRANSPORTER PROTEIN HOMOLOG"/>
    <property type="match status" value="1"/>
</dbReference>
<keyword evidence="2" id="KW-0813">Transport</keyword>
<evidence type="ECO:0000256" key="1">
    <source>
        <dbReference type="ARBA" id="ARBA00004651"/>
    </source>
</evidence>
<keyword evidence="4 6" id="KW-1133">Transmembrane helix</keyword>
<evidence type="ECO:0000256" key="6">
    <source>
        <dbReference type="SAM" id="Phobius"/>
    </source>
</evidence>
<evidence type="ECO:0000256" key="2">
    <source>
        <dbReference type="ARBA" id="ARBA00022448"/>
    </source>
</evidence>
<keyword evidence="5 6" id="KW-0472">Membrane</keyword>
<evidence type="ECO:0000256" key="3">
    <source>
        <dbReference type="ARBA" id="ARBA00022692"/>
    </source>
</evidence>
<sequence length="454" mass="50320">MQTNTSVKQVHTHNREFSNVANRLDRLPISRVHYQVLFALCIVYFFDLADLFTLSNVAPALIDQWGISLKTIANVTAFSFLGMFLGASIGGWLSDRFGRKKALSWFVLLFSISSALNALAWNVPSLIVFRFFTGVGVAAAMIVTNSYLAEFFPTNVRGKYISFCAMVGLIGVPITNVVSALVIPLGSWGWRLVFVWGAIGIIYFLFSRHLEESPRWHENRGEFDKANAIMRRIEQRVEQEKGKLPVPKEPIPVKTIPKAGYLGLFKGRNLKITLVLAGVWIFETFGFYGFASWVPSLLKSSGIAIEKTLWYNVLHSIGAPLGALIGSIISEKFQRKWILAVSAFLTAIAGLLYGMTFIPLMIIIFGFIVNVTERVFTSNLYAYTSEPYSTEYRSSGSGLAYGLGRFSNIFGSLIVGFIAVHLGYVSVFLFIGGCWLACAVLLALFGPNTNAKQV</sequence>
<feature type="transmembrane region" description="Helical" evidence="6">
    <location>
        <begin position="399"/>
        <end position="420"/>
    </location>
</feature>
<name>A0A7V9Z1F3_9BACL</name>
<evidence type="ECO:0000256" key="4">
    <source>
        <dbReference type="ARBA" id="ARBA00022989"/>
    </source>
</evidence>
<comment type="subcellular location">
    <subcellularLocation>
        <location evidence="1">Cell membrane</location>
        <topology evidence="1">Multi-pass membrane protein</topology>
    </subcellularLocation>
</comment>
<feature type="transmembrane region" description="Helical" evidence="6">
    <location>
        <begin position="72"/>
        <end position="93"/>
    </location>
</feature>
<feature type="domain" description="Major facilitator superfamily (MFS) profile" evidence="7">
    <location>
        <begin position="36"/>
        <end position="450"/>
    </location>
</feature>
<accession>A0A7V9Z1F3</accession>
<dbReference type="SUPFAM" id="SSF103473">
    <property type="entry name" value="MFS general substrate transporter"/>
    <property type="match status" value="1"/>
</dbReference>
<feature type="transmembrane region" description="Helical" evidence="6">
    <location>
        <begin position="427"/>
        <end position="446"/>
    </location>
</feature>
<keyword evidence="3 6" id="KW-0812">Transmembrane</keyword>
<feature type="transmembrane region" description="Helical" evidence="6">
    <location>
        <begin position="188"/>
        <end position="206"/>
    </location>
</feature>
<evidence type="ECO:0000313" key="9">
    <source>
        <dbReference type="Proteomes" id="UP000580891"/>
    </source>
</evidence>
<protein>
    <submittedName>
        <fullName evidence="8">Putative MFS transporter</fullName>
    </submittedName>
</protein>
<dbReference type="GO" id="GO:0046943">
    <property type="term" value="F:carboxylic acid transmembrane transporter activity"/>
    <property type="evidence" value="ECO:0007669"/>
    <property type="project" value="TreeGrafter"/>
</dbReference>
<dbReference type="PROSITE" id="PS50850">
    <property type="entry name" value="MFS"/>
    <property type="match status" value="1"/>
</dbReference>
<feature type="transmembrane region" description="Helical" evidence="6">
    <location>
        <begin position="127"/>
        <end position="148"/>
    </location>
</feature>
<organism evidence="8 9">
    <name type="scientific">[Anoxybacillus] calidus</name>
    <dbReference type="NCBI Taxonomy" id="575178"/>
    <lineage>
        <taxon>Bacteria</taxon>
        <taxon>Bacillati</taxon>
        <taxon>Bacillota</taxon>
        <taxon>Bacilli</taxon>
        <taxon>Bacillales</taxon>
        <taxon>Anoxybacillaceae</taxon>
        <taxon>Paranoxybacillus</taxon>
    </lineage>
</organism>
<keyword evidence="9" id="KW-1185">Reference proteome</keyword>
<evidence type="ECO:0000313" key="8">
    <source>
        <dbReference type="EMBL" id="MBA2872339.1"/>
    </source>
</evidence>
<feature type="transmembrane region" description="Helical" evidence="6">
    <location>
        <begin position="337"/>
        <end position="369"/>
    </location>
</feature>